<dbReference type="Proteomes" id="UP001244011">
    <property type="component" value="Unassembled WGS sequence"/>
</dbReference>
<dbReference type="Gene3D" id="2.60.120.200">
    <property type="match status" value="1"/>
</dbReference>
<comment type="caution">
    <text evidence="3">The sequence shown here is derived from an EMBL/GenBank/DDBJ whole genome shotgun (WGS) entry which is preliminary data.</text>
</comment>
<reference evidence="3" key="1">
    <citation type="submission" date="2023-06" db="EMBL/GenBank/DDBJ databases">
        <title>Genome-scale phylogeny and comparative genomics of the fungal order Sordariales.</title>
        <authorList>
            <consortium name="Lawrence Berkeley National Laboratory"/>
            <person name="Hensen N."/>
            <person name="Bonometti L."/>
            <person name="Westerberg I."/>
            <person name="Brannstrom I.O."/>
            <person name="Guillou S."/>
            <person name="Cros-Aarteil S."/>
            <person name="Calhoun S."/>
            <person name="Haridas S."/>
            <person name="Kuo A."/>
            <person name="Mondo S."/>
            <person name="Pangilinan J."/>
            <person name="Riley R."/>
            <person name="Labutti K."/>
            <person name="Andreopoulos B."/>
            <person name="Lipzen A."/>
            <person name="Chen C."/>
            <person name="Yanf M."/>
            <person name="Daum C."/>
            <person name="Ng V."/>
            <person name="Clum A."/>
            <person name="Steindorff A."/>
            <person name="Ohm R."/>
            <person name="Martin F."/>
            <person name="Silar P."/>
            <person name="Natvig D."/>
            <person name="Lalanne C."/>
            <person name="Gautier V."/>
            <person name="Ament-Velasquez S.L."/>
            <person name="Kruys A."/>
            <person name="Hutchinson M.I."/>
            <person name="Powell A.J."/>
            <person name="Barry K."/>
            <person name="Miller A.N."/>
            <person name="Grigoriev I.V."/>
            <person name="Debuchy R."/>
            <person name="Gladieux P."/>
            <person name="Thoren M.H."/>
            <person name="Johannesson H."/>
        </authorList>
    </citation>
    <scope>NUCLEOTIDE SEQUENCE</scope>
    <source>
        <strain evidence="3">8032-3</strain>
    </source>
</reference>
<dbReference type="PANTHER" id="PTHR10963">
    <property type="entry name" value="GLYCOSYL HYDROLASE-RELATED"/>
    <property type="match status" value="1"/>
</dbReference>
<evidence type="ECO:0000256" key="1">
    <source>
        <dbReference type="SAM" id="SignalP"/>
    </source>
</evidence>
<evidence type="ECO:0000313" key="3">
    <source>
        <dbReference type="EMBL" id="KAK1767717.1"/>
    </source>
</evidence>
<dbReference type="RefSeq" id="XP_060283930.1">
    <property type="nucleotide sequence ID" value="XM_060431445.1"/>
</dbReference>
<name>A0AAJ0C1C2_9PEZI</name>
<feature type="chain" id="PRO_5042606300" evidence="1">
    <location>
        <begin position="20"/>
        <end position="314"/>
    </location>
</feature>
<dbReference type="PROSITE" id="PS51762">
    <property type="entry name" value="GH16_2"/>
    <property type="match status" value="1"/>
</dbReference>
<dbReference type="PANTHER" id="PTHR10963:SF60">
    <property type="entry name" value="GRAM-NEGATIVE BACTERIA-BINDING PROTEIN 1-RELATED"/>
    <property type="match status" value="1"/>
</dbReference>
<dbReference type="GO" id="GO:0005975">
    <property type="term" value="P:carbohydrate metabolic process"/>
    <property type="evidence" value="ECO:0007669"/>
    <property type="project" value="InterPro"/>
</dbReference>
<evidence type="ECO:0000313" key="4">
    <source>
        <dbReference type="Proteomes" id="UP001244011"/>
    </source>
</evidence>
<dbReference type="InterPro" id="IPR050546">
    <property type="entry name" value="Glycosyl_Hydrlase_16"/>
</dbReference>
<dbReference type="InterPro" id="IPR000757">
    <property type="entry name" value="Beta-glucanase-like"/>
</dbReference>
<organism evidence="3 4">
    <name type="scientific">Phialemonium atrogriseum</name>
    <dbReference type="NCBI Taxonomy" id="1093897"/>
    <lineage>
        <taxon>Eukaryota</taxon>
        <taxon>Fungi</taxon>
        <taxon>Dikarya</taxon>
        <taxon>Ascomycota</taxon>
        <taxon>Pezizomycotina</taxon>
        <taxon>Sordariomycetes</taxon>
        <taxon>Sordariomycetidae</taxon>
        <taxon>Cephalothecales</taxon>
        <taxon>Cephalothecaceae</taxon>
        <taxon>Phialemonium</taxon>
    </lineage>
</organism>
<dbReference type="GO" id="GO:0004553">
    <property type="term" value="F:hydrolase activity, hydrolyzing O-glycosyl compounds"/>
    <property type="evidence" value="ECO:0007669"/>
    <property type="project" value="InterPro"/>
</dbReference>
<sequence>MAAKIFVSLLLVLSDVANSAPIGAEPNVSTSVTPPAGFTKVLFEDDFSTQVAGSLPSASKWTIDTGIGYPGGPSHWGTNEVQTYTNSPTNVAITANGTLRITPIVGRDGRWTSARIETTAANDFACAAGARLRMEASVRLGNAPASSQMGIWPAFWSLGSAYRGNYQNWPSVGEIDILESLNGAPTAWQTVHCGVASGGPCRETTGIGSTATLSRGEWHTVAVEIDRTNAGGDWSKETMTWLIDDRKVYSVSGATIGDQGAWVNVARSPKFLLLNVAIGGSFPDAIAKVKTPTSQTVGGADSAMDVKYVAVFST</sequence>
<dbReference type="EMBL" id="MU839007">
    <property type="protein sequence ID" value="KAK1767717.1"/>
    <property type="molecule type" value="Genomic_DNA"/>
</dbReference>
<accession>A0AAJ0C1C2</accession>
<keyword evidence="4" id="KW-1185">Reference proteome</keyword>
<keyword evidence="1" id="KW-0732">Signal</keyword>
<proteinExistence type="predicted"/>
<dbReference type="InterPro" id="IPR013320">
    <property type="entry name" value="ConA-like_dom_sf"/>
</dbReference>
<feature type="domain" description="GH16" evidence="2">
    <location>
        <begin position="26"/>
        <end position="314"/>
    </location>
</feature>
<dbReference type="CDD" id="cd02182">
    <property type="entry name" value="GH16_Strep_laminarinase_like"/>
    <property type="match status" value="1"/>
</dbReference>
<gene>
    <name evidence="3" type="ORF">QBC33DRAFT_585676</name>
</gene>
<dbReference type="AlphaFoldDB" id="A0AAJ0C1C2"/>
<evidence type="ECO:0000259" key="2">
    <source>
        <dbReference type="PROSITE" id="PS51762"/>
    </source>
</evidence>
<dbReference type="SUPFAM" id="SSF49899">
    <property type="entry name" value="Concanavalin A-like lectins/glucanases"/>
    <property type="match status" value="1"/>
</dbReference>
<dbReference type="Pfam" id="PF26113">
    <property type="entry name" value="GH16_XgeA"/>
    <property type="match status" value="1"/>
</dbReference>
<protein>
    <submittedName>
        <fullName evidence="3">Glucan endo-1,3-beta-glucosidase A1-like protein</fullName>
    </submittedName>
</protein>
<dbReference type="GeneID" id="85314632"/>
<feature type="signal peptide" evidence="1">
    <location>
        <begin position="1"/>
        <end position="19"/>
    </location>
</feature>